<evidence type="ECO:0000313" key="1">
    <source>
        <dbReference type="EMBL" id="KGD67241.1"/>
    </source>
</evidence>
<protein>
    <recommendedName>
        <fullName evidence="3">Lipocalin-like domain-containing protein</fullName>
    </recommendedName>
</protein>
<dbReference type="OrthoDB" id="713995at2"/>
<evidence type="ECO:0008006" key="3">
    <source>
        <dbReference type="Google" id="ProtNLM"/>
    </source>
</evidence>
<dbReference type="RefSeq" id="WP_035127923.1">
    <property type="nucleotide sequence ID" value="NZ_JRHH01000005.1"/>
</dbReference>
<proteinExistence type="predicted"/>
<evidence type="ECO:0000313" key="2">
    <source>
        <dbReference type="Proteomes" id="UP000029554"/>
    </source>
</evidence>
<reference evidence="1 2" key="1">
    <citation type="submission" date="2014-09" db="EMBL/GenBank/DDBJ databases">
        <title>Whole Genome Shotgun of Flavobacterium aquatile LMG 4008.</title>
        <authorList>
            <person name="Gale A.N."/>
            <person name="Pipes S.E."/>
            <person name="Newman J.D."/>
        </authorList>
    </citation>
    <scope>NUCLEOTIDE SEQUENCE [LARGE SCALE GENOMIC DNA]</scope>
    <source>
        <strain evidence="1 2">LMG 4008</strain>
    </source>
</reference>
<name>A0A095SRG7_9FLAO</name>
<keyword evidence="2" id="KW-1185">Reference proteome</keyword>
<organism evidence="1 2">
    <name type="scientific">Flavobacterium aquatile LMG 4008 = ATCC 11947</name>
    <dbReference type="NCBI Taxonomy" id="1453498"/>
    <lineage>
        <taxon>Bacteria</taxon>
        <taxon>Pseudomonadati</taxon>
        <taxon>Bacteroidota</taxon>
        <taxon>Flavobacteriia</taxon>
        <taxon>Flavobacteriales</taxon>
        <taxon>Flavobacteriaceae</taxon>
        <taxon>Flavobacterium</taxon>
    </lineage>
</organism>
<dbReference type="AlphaFoldDB" id="A0A095SRG7"/>
<dbReference type="STRING" id="1453498.LG45_13530"/>
<dbReference type="PROSITE" id="PS51257">
    <property type="entry name" value="PROKAR_LIPOPROTEIN"/>
    <property type="match status" value="1"/>
</dbReference>
<dbReference type="EMBL" id="JRHH01000005">
    <property type="protein sequence ID" value="KGD67241.1"/>
    <property type="molecule type" value="Genomic_DNA"/>
</dbReference>
<accession>A0A095SRG7</accession>
<sequence>MKKIITLFVIVISLISCSNDEDSVSPIKGKWKLVQNLVISNDEPTTLTWVDVSTENQYTFDIKNSGRIESSIHTCDGTSKKVDYEPLFSGDNIIKIEFDCIDNTENPYAINVGAFFYTFEGNKMRLSFVSDLLDEGLNLKFERIE</sequence>
<dbReference type="Proteomes" id="UP000029554">
    <property type="component" value="Unassembled WGS sequence"/>
</dbReference>
<gene>
    <name evidence="1" type="ORF">LG45_13530</name>
</gene>
<comment type="caution">
    <text evidence="1">The sequence shown here is derived from an EMBL/GenBank/DDBJ whole genome shotgun (WGS) entry which is preliminary data.</text>
</comment>